<name>A0A183DL44_9BILA</name>
<dbReference type="AlphaFoldDB" id="A0A183DL44"/>
<comment type="similarity">
    <text evidence="1">Belongs to the peptidase S10 family.</text>
</comment>
<dbReference type="GO" id="GO:0004185">
    <property type="term" value="F:serine-type carboxypeptidase activity"/>
    <property type="evidence" value="ECO:0007669"/>
    <property type="project" value="InterPro"/>
</dbReference>
<proteinExistence type="inferred from homology"/>
<evidence type="ECO:0000313" key="2">
    <source>
        <dbReference type="WBParaSite" id="GPUH_0000944601-mRNA-1"/>
    </source>
</evidence>
<protein>
    <submittedName>
        <fullName evidence="2">Peptidase S10, serine carboxypeptidase, Alpha/Beta hydrolase fold protein</fullName>
    </submittedName>
</protein>
<dbReference type="InterPro" id="IPR029058">
    <property type="entry name" value="AB_hydrolase_fold"/>
</dbReference>
<dbReference type="SUPFAM" id="SSF53474">
    <property type="entry name" value="alpha/beta-Hydrolases"/>
    <property type="match status" value="1"/>
</dbReference>
<organism evidence="2">
    <name type="scientific">Gongylonema pulchrum</name>
    <dbReference type="NCBI Taxonomy" id="637853"/>
    <lineage>
        <taxon>Eukaryota</taxon>
        <taxon>Metazoa</taxon>
        <taxon>Ecdysozoa</taxon>
        <taxon>Nematoda</taxon>
        <taxon>Chromadorea</taxon>
        <taxon>Rhabditida</taxon>
        <taxon>Spirurina</taxon>
        <taxon>Spiruromorpha</taxon>
        <taxon>Spiruroidea</taxon>
        <taxon>Gongylonematidae</taxon>
        <taxon>Gongylonema</taxon>
    </lineage>
</organism>
<dbReference type="GO" id="GO:0006508">
    <property type="term" value="P:proteolysis"/>
    <property type="evidence" value="ECO:0007669"/>
    <property type="project" value="InterPro"/>
</dbReference>
<dbReference type="Gene3D" id="3.40.50.1820">
    <property type="entry name" value="alpha/beta hydrolase"/>
    <property type="match status" value="1"/>
</dbReference>
<sequence>LAASCRLVESQGNVAKDPLIFWFNGGPGCSSIQGLLLAFGPFHVKNDGKTLVKNIYSWNKLASIVVIESLPGVGYSYEISEEEYPYSDDKQVFILWGIFLMLIEKNFHEGKV</sequence>
<dbReference type="PANTHER" id="PTHR11802:SF201">
    <property type="entry name" value="CARBOXYPEPTIDASE"/>
    <property type="match status" value="1"/>
</dbReference>
<dbReference type="InterPro" id="IPR001563">
    <property type="entry name" value="Peptidase_S10"/>
</dbReference>
<dbReference type="WBParaSite" id="GPUH_0000944601-mRNA-1">
    <property type="protein sequence ID" value="GPUH_0000944601-mRNA-1"/>
    <property type="gene ID" value="GPUH_0000944601"/>
</dbReference>
<dbReference type="PANTHER" id="PTHR11802">
    <property type="entry name" value="SERINE PROTEASE FAMILY S10 SERINE CARBOXYPEPTIDASE"/>
    <property type="match status" value="1"/>
</dbReference>
<accession>A0A183DL44</accession>
<dbReference type="Pfam" id="PF00450">
    <property type="entry name" value="Peptidase_S10"/>
    <property type="match status" value="1"/>
</dbReference>
<evidence type="ECO:0000256" key="1">
    <source>
        <dbReference type="ARBA" id="ARBA00009431"/>
    </source>
</evidence>
<reference evidence="2" key="1">
    <citation type="submission" date="2016-06" db="UniProtKB">
        <authorList>
            <consortium name="WormBaseParasite"/>
        </authorList>
    </citation>
    <scope>IDENTIFICATION</scope>
</reference>